<dbReference type="PRINTS" id="PR00812">
    <property type="entry name" value="BCTERIALGSPF"/>
</dbReference>
<keyword evidence="6 8" id="KW-1133">Transmembrane helix</keyword>
<feature type="domain" description="Type II secretion system protein GspF" evidence="9">
    <location>
        <begin position="75"/>
        <end position="198"/>
    </location>
</feature>
<evidence type="ECO:0000256" key="6">
    <source>
        <dbReference type="ARBA" id="ARBA00022989"/>
    </source>
</evidence>
<dbReference type="FunFam" id="1.20.81.30:FF:000001">
    <property type="entry name" value="Type II secretion system protein F"/>
    <property type="match status" value="2"/>
</dbReference>
<reference evidence="10 11" key="1">
    <citation type="journal article" date="2016" name="Nat. Commun.">
        <title>Thousands of microbial genomes shed light on interconnected biogeochemical processes in an aquifer system.</title>
        <authorList>
            <person name="Anantharaman K."/>
            <person name="Brown C.T."/>
            <person name="Hug L.A."/>
            <person name="Sharon I."/>
            <person name="Castelle C.J."/>
            <person name="Probst A.J."/>
            <person name="Thomas B.C."/>
            <person name="Singh A."/>
            <person name="Wilkins M.J."/>
            <person name="Karaoz U."/>
            <person name="Brodie E.L."/>
            <person name="Williams K.H."/>
            <person name="Hubbard S.S."/>
            <person name="Banfield J.F."/>
        </authorList>
    </citation>
    <scope>NUCLEOTIDE SEQUENCE [LARGE SCALE GENOMIC DNA]</scope>
</reference>
<organism evidence="10 11">
    <name type="scientific">Candidatus Sungbacteria bacterium RIFCSPHIGHO2_02_FULL_52_23</name>
    <dbReference type="NCBI Taxonomy" id="1802274"/>
    <lineage>
        <taxon>Bacteria</taxon>
        <taxon>Candidatus Sungiibacteriota</taxon>
    </lineage>
</organism>
<accession>A0A1G2KZ45</accession>
<evidence type="ECO:0000313" key="10">
    <source>
        <dbReference type="EMBL" id="OHA03782.1"/>
    </source>
</evidence>
<keyword evidence="3" id="KW-1003">Cell membrane</keyword>
<proteinExistence type="inferred from homology"/>
<comment type="similarity">
    <text evidence="2">Belongs to the GSP F family.</text>
</comment>
<dbReference type="Gene3D" id="1.20.81.30">
    <property type="entry name" value="Type II secretion system (T2SS), domain F"/>
    <property type="match status" value="2"/>
</dbReference>
<feature type="transmembrane region" description="Helical" evidence="8">
    <location>
        <begin position="382"/>
        <end position="403"/>
    </location>
</feature>
<feature type="domain" description="Type II secretion system protein GspF" evidence="9">
    <location>
        <begin position="278"/>
        <end position="400"/>
    </location>
</feature>
<name>A0A1G2KZ45_9BACT</name>
<feature type="transmembrane region" description="Helical" evidence="8">
    <location>
        <begin position="225"/>
        <end position="244"/>
    </location>
</feature>
<dbReference type="PANTHER" id="PTHR30012">
    <property type="entry name" value="GENERAL SECRETION PATHWAY PROTEIN"/>
    <property type="match status" value="1"/>
</dbReference>
<feature type="transmembrane region" description="Helical" evidence="8">
    <location>
        <begin position="175"/>
        <end position="197"/>
    </location>
</feature>
<comment type="caution">
    <text evidence="10">The sequence shown here is derived from an EMBL/GenBank/DDBJ whole genome shotgun (WGS) entry which is preliminary data.</text>
</comment>
<comment type="subcellular location">
    <subcellularLocation>
        <location evidence="1">Cell inner membrane</location>
        <topology evidence="1">Multi-pass membrane protein</topology>
    </subcellularLocation>
</comment>
<keyword evidence="5 8" id="KW-0812">Transmembrane</keyword>
<dbReference type="InterPro" id="IPR003004">
    <property type="entry name" value="GspF/PilC"/>
</dbReference>
<gene>
    <name evidence="10" type="ORF">A3J58_00745</name>
</gene>
<dbReference type="Pfam" id="PF00482">
    <property type="entry name" value="T2SSF"/>
    <property type="match status" value="2"/>
</dbReference>
<keyword evidence="4" id="KW-0997">Cell inner membrane</keyword>
<dbReference type="Proteomes" id="UP000178510">
    <property type="component" value="Unassembled WGS sequence"/>
</dbReference>
<dbReference type="InterPro" id="IPR042094">
    <property type="entry name" value="T2SS_GspF_sf"/>
</dbReference>
<evidence type="ECO:0000313" key="11">
    <source>
        <dbReference type="Proteomes" id="UP000178510"/>
    </source>
</evidence>
<evidence type="ECO:0000256" key="7">
    <source>
        <dbReference type="ARBA" id="ARBA00023136"/>
    </source>
</evidence>
<evidence type="ECO:0000259" key="9">
    <source>
        <dbReference type="Pfam" id="PF00482"/>
    </source>
</evidence>
<dbReference type="PANTHER" id="PTHR30012:SF0">
    <property type="entry name" value="TYPE II SECRETION SYSTEM PROTEIN F-RELATED"/>
    <property type="match status" value="1"/>
</dbReference>
<evidence type="ECO:0000256" key="4">
    <source>
        <dbReference type="ARBA" id="ARBA00022519"/>
    </source>
</evidence>
<dbReference type="AlphaFoldDB" id="A0A1G2KZ45"/>
<dbReference type="STRING" id="1802274.A3J58_00745"/>
<dbReference type="EMBL" id="MHQM01000020">
    <property type="protein sequence ID" value="OHA03782.1"/>
    <property type="molecule type" value="Genomic_DNA"/>
</dbReference>
<dbReference type="InterPro" id="IPR018076">
    <property type="entry name" value="T2SS_GspF_dom"/>
</dbReference>
<evidence type="ECO:0000256" key="3">
    <source>
        <dbReference type="ARBA" id="ARBA00022475"/>
    </source>
</evidence>
<sequence length="411" mass="44794">MTVFTYSATDRTGKVSKGERDAENEKVLASALKQEGLLLLDARKREPLQAIRFNINVGEIMGALTPVPLSEKMFFARNLAVMIAAGLSLNRALETLSGETTNAKLKSVIVDINAAVSRGLTLADALRAHEKIFGELFVSMVEVGETTGKLTLVLKLVANQMKRDATLRKRIRGALMYPLIIVLALGGIGTLMMTYVLPTLSATIKELGVALPLSTRILIGTSDFIMRYGIWIAAVGVIVAALAWRARTIPPVARVLALYSLHLPIFGSLIRKYNTARFCRTLSYLETSGVPIVRSLEIVSHTVSNLRFREVLVEASEEVKKGVQLHTLLAKHPDVFQPLVTEMLAVGEETGKVAEMLLRLALFFEEEVADVTKNLSTIVEPVLMIAIGVIVGIFAISILQPIYSSLSTIGI</sequence>
<keyword evidence="7 8" id="KW-0472">Membrane</keyword>
<evidence type="ECO:0000256" key="5">
    <source>
        <dbReference type="ARBA" id="ARBA00022692"/>
    </source>
</evidence>
<evidence type="ECO:0000256" key="1">
    <source>
        <dbReference type="ARBA" id="ARBA00004429"/>
    </source>
</evidence>
<evidence type="ECO:0000256" key="8">
    <source>
        <dbReference type="SAM" id="Phobius"/>
    </source>
</evidence>
<protein>
    <recommendedName>
        <fullName evidence="9">Type II secretion system protein GspF domain-containing protein</fullName>
    </recommendedName>
</protein>
<dbReference type="GO" id="GO:0005886">
    <property type="term" value="C:plasma membrane"/>
    <property type="evidence" value="ECO:0007669"/>
    <property type="project" value="UniProtKB-SubCell"/>
</dbReference>
<evidence type="ECO:0000256" key="2">
    <source>
        <dbReference type="ARBA" id="ARBA00005745"/>
    </source>
</evidence>